<dbReference type="Proteomes" id="UP000245429">
    <property type="component" value="Chromosome"/>
</dbReference>
<dbReference type="EMBL" id="CP029463">
    <property type="protein sequence ID" value="AWM13072.1"/>
    <property type="molecule type" value="Genomic_DNA"/>
</dbReference>
<dbReference type="InterPro" id="IPR036291">
    <property type="entry name" value="NAD(P)-bd_dom_sf"/>
</dbReference>
<dbReference type="KEGG" id="fse:DI487_03780"/>
<accession>A0A2U8QSD0</accession>
<name>A0A2U8QSD0_9FLAO</name>
<proteinExistence type="predicted"/>
<organism evidence="2 3">
    <name type="scientific">Flavobacterium sediminis</name>
    <dbReference type="NCBI Taxonomy" id="2201181"/>
    <lineage>
        <taxon>Bacteria</taxon>
        <taxon>Pseudomonadati</taxon>
        <taxon>Bacteroidota</taxon>
        <taxon>Flavobacteriia</taxon>
        <taxon>Flavobacteriales</taxon>
        <taxon>Flavobacteriaceae</taxon>
        <taxon>Flavobacterium</taxon>
    </lineage>
</organism>
<dbReference type="SUPFAM" id="SSF51735">
    <property type="entry name" value="NAD(P)-binding Rossmann-fold domains"/>
    <property type="match status" value="1"/>
</dbReference>
<feature type="domain" description="CoA-binding" evidence="1">
    <location>
        <begin position="3"/>
        <end position="112"/>
    </location>
</feature>
<evidence type="ECO:0000313" key="3">
    <source>
        <dbReference type="Proteomes" id="UP000245429"/>
    </source>
</evidence>
<evidence type="ECO:0000259" key="1">
    <source>
        <dbReference type="Pfam" id="PF13380"/>
    </source>
</evidence>
<dbReference type="InterPro" id="IPR003781">
    <property type="entry name" value="CoA-bd"/>
</dbReference>
<keyword evidence="3" id="KW-1185">Reference proteome</keyword>
<dbReference type="Gene3D" id="3.40.50.720">
    <property type="entry name" value="NAD(P)-binding Rossmann-like Domain"/>
    <property type="match status" value="1"/>
</dbReference>
<dbReference type="Pfam" id="PF13380">
    <property type="entry name" value="CoA_binding_2"/>
    <property type="match status" value="1"/>
</dbReference>
<evidence type="ECO:0000313" key="2">
    <source>
        <dbReference type="EMBL" id="AWM13072.1"/>
    </source>
</evidence>
<sequence>MKTLVIGATTNKERYAYRAINSLIDKSHQVVAIGVKPGMALDVEIETEKIPFKSVDTVTLYVNPTIQKEYYDYVVSLKPRRVIFNPGTENPEFVQLLEQNGIDSEIACTLVLLATNQY</sequence>
<dbReference type="RefSeq" id="WP_109568480.1">
    <property type="nucleotide sequence ID" value="NZ_CP029463.1"/>
</dbReference>
<gene>
    <name evidence="2" type="ORF">DI487_03780</name>
</gene>
<reference evidence="2 3" key="1">
    <citation type="submission" date="2018-05" db="EMBL/GenBank/DDBJ databases">
        <title>Flavobacterium sp. MEBiC07310.</title>
        <authorList>
            <person name="Baek K."/>
        </authorList>
    </citation>
    <scope>NUCLEOTIDE SEQUENCE [LARGE SCALE GENOMIC DNA]</scope>
    <source>
        <strain evidence="2 3">MEBiC07310</strain>
    </source>
</reference>
<dbReference type="AlphaFoldDB" id="A0A2U8QSD0"/>
<protein>
    <submittedName>
        <fullName evidence="2">CoA-binding protein</fullName>
    </submittedName>
</protein>
<dbReference type="OrthoDB" id="708726at2"/>